<evidence type="ECO:0000313" key="1">
    <source>
        <dbReference type="EMBL" id="GAA5064315.1"/>
    </source>
</evidence>
<organism evidence="1 2">
    <name type="scientific">[Roseibacterium] beibuensis</name>
    <dbReference type="NCBI Taxonomy" id="1193142"/>
    <lineage>
        <taxon>Bacteria</taxon>
        <taxon>Pseudomonadati</taxon>
        <taxon>Pseudomonadota</taxon>
        <taxon>Alphaproteobacteria</taxon>
        <taxon>Rhodobacterales</taxon>
        <taxon>Roseobacteraceae</taxon>
        <taxon>Roseicyclus</taxon>
    </lineage>
</organism>
<reference evidence="2" key="1">
    <citation type="journal article" date="2019" name="Int. J. Syst. Evol. Microbiol.">
        <title>The Global Catalogue of Microorganisms (GCM) 10K type strain sequencing project: providing services to taxonomists for standard genome sequencing and annotation.</title>
        <authorList>
            <consortium name="The Broad Institute Genomics Platform"/>
            <consortium name="The Broad Institute Genome Sequencing Center for Infectious Disease"/>
            <person name="Wu L."/>
            <person name="Ma J."/>
        </authorList>
    </citation>
    <scope>NUCLEOTIDE SEQUENCE [LARGE SCALE GENOMIC DNA]</scope>
    <source>
        <strain evidence="2">JCM 18015</strain>
    </source>
</reference>
<comment type="caution">
    <text evidence="1">The sequence shown here is derived from an EMBL/GenBank/DDBJ whole genome shotgun (WGS) entry which is preliminary data.</text>
</comment>
<gene>
    <name evidence="1" type="ORF">GCM10023209_00710</name>
</gene>
<protein>
    <submittedName>
        <fullName evidence="1">Uncharacterized protein</fullName>
    </submittedName>
</protein>
<keyword evidence="2" id="KW-1185">Reference proteome</keyword>
<name>A0ABP9KUJ6_9RHOB</name>
<sequence length="146" mass="16617">MGWVEVYPGFRHYGEFDGGVTVEIAKARRLRATQSFLGLAEEHQIYPDTPIQHFRKDHAVTSPVEVKTSSIRNARGKKVSKKMKPPQSPKLRMAMEQVREINAFMEQHSFSLEQVPQFKRVFNKGDEPSFDYDLGGRLYCIAAGTG</sequence>
<accession>A0ABP9KUJ6</accession>
<evidence type="ECO:0000313" key="2">
    <source>
        <dbReference type="Proteomes" id="UP001499910"/>
    </source>
</evidence>
<dbReference type="RefSeq" id="WP_345229371.1">
    <property type="nucleotide sequence ID" value="NZ_BAABHW010000001.1"/>
</dbReference>
<dbReference type="EMBL" id="BAABHW010000001">
    <property type="protein sequence ID" value="GAA5064315.1"/>
    <property type="molecule type" value="Genomic_DNA"/>
</dbReference>
<proteinExistence type="predicted"/>
<dbReference type="Proteomes" id="UP001499910">
    <property type="component" value="Unassembled WGS sequence"/>
</dbReference>